<evidence type="ECO:0000256" key="1">
    <source>
        <dbReference type="SAM" id="MobiDB-lite"/>
    </source>
</evidence>
<feature type="signal peptide" evidence="2">
    <location>
        <begin position="1"/>
        <end position="26"/>
    </location>
</feature>
<dbReference type="EMBL" id="KV878128">
    <property type="protein sequence ID" value="OJJ01420.1"/>
    <property type="molecule type" value="Genomic_DNA"/>
</dbReference>
<reference evidence="4" key="1">
    <citation type="journal article" date="2017" name="Genome Biol.">
        <title>Comparative genomics reveals high biological diversity and specific adaptations in the industrially and medically important fungal genus Aspergillus.</title>
        <authorList>
            <person name="de Vries R.P."/>
            <person name="Riley R."/>
            <person name="Wiebenga A."/>
            <person name="Aguilar-Osorio G."/>
            <person name="Amillis S."/>
            <person name="Uchima C.A."/>
            <person name="Anderluh G."/>
            <person name="Asadollahi M."/>
            <person name="Askin M."/>
            <person name="Barry K."/>
            <person name="Battaglia E."/>
            <person name="Bayram O."/>
            <person name="Benocci T."/>
            <person name="Braus-Stromeyer S.A."/>
            <person name="Caldana C."/>
            <person name="Canovas D."/>
            <person name="Cerqueira G.C."/>
            <person name="Chen F."/>
            <person name="Chen W."/>
            <person name="Choi C."/>
            <person name="Clum A."/>
            <person name="Dos Santos R.A."/>
            <person name="Damasio A.R."/>
            <person name="Diallinas G."/>
            <person name="Emri T."/>
            <person name="Fekete E."/>
            <person name="Flipphi M."/>
            <person name="Freyberg S."/>
            <person name="Gallo A."/>
            <person name="Gournas C."/>
            <person name="Habgood R."/>
            <person name="Hainaut M."/>
            <person name="Harispe M.L."/>
            <person name="Henrissat B."/>
            <person name="Hilden K.S."/>
            <person name="Hope R."/>
            <person name="Hossain A."/>
            <person name="Karabika E."/>
            <person name="Karaffa L."/>
            <person name="Karanyi Z."/>
            <person name="Krasevec N."/>
            <person name="Kuo A."/>
            <person name="Kusch H."/>
            <person name="LaButti K."/>
            <person name="Lagendijk E.L."/>
            <person name="Lapidus A."/>
            <person name="Levasseur A."/>
            <person name="Lindquist E."/>
            <person name="Lipzen A."/>
            <person name="Logrieco A.F."/>
            <person name="MacCabe A."/>
            <person name="Maekelae M.R."/>
            <person name="Malavazi I."/>
            <person name="Melin P."/>
            <person name="Meyer V."/>
            <person name="Mielnichuk N."/>
            <person name="Miskei M."/>
            <person name="Molnar A.P."/>
            <person name="Mule G."/>
            <person name="Ngan C.Y."/>
            <person name="Orejas M."/>
            <person name="Orosz E."/>
            <person name="Ouedraogo J.P."/>
            <person name="Overkamp K.M."/>
            <person name="Park H.-S."/>
            <person name="Perrone G."/>
            <person name="Piumi F."/>
            <person name="Punt P.J."/>
            <person name="Ram A.F."/>
            <person name="Ramon A."/>
            <person name="Rauscher S."/>
            <person name="Record E."/>
            <person name="Riano-Pachon D.M."/>
            <person name="Robert V."/>
            <person name="Roehrig J."/>
            <person name="Ruller R."/>
            <person name="Salamov A."/>
            <person name="Salih N.S."/>
            <person name="Samson R.A."/>
            <person name="Sandor E."/>
            <person name="Sanguinetti M."/>
            <person name="Schuetze T."/>
            <person name="Sepcic K."/>
            <person name="Shelest E."/>
            <person name="Sherlock G."/>
            <person name="Sophianopoulou V."/>
            <person name="Squina F.M."/>
            <person name="Sun H."/>
            <person name="Susca A."/>
            <person name="Todd R.B."/>
            <person name="Tsang A."/>
            <person name="Unkles S.E."/>
            <person name="van de Wiele N."/>
            <person name="van Rossen-Uffink D."/>
            <person name="Oliveira J.V."/>
            <person name="Vesth T.C."/>
            <person name="Visser J."/>
            <person name="Yu J.-H."/>
            <person name="Zhou M."/>
            <person name="Andersen M.R."/>
            <person name="Archer D.B."/>
            <person name="Baker S.E."/>
            <person name="Benoit I."/>
            <person name="Brakhage A.A."/>
            <person name="Braus G.H."/>
            <person name="Fischer R."/>
            <person name="Frisvad J.C."/>
            <person name="Goldman G.H."/>
            <person name="Houbraken J."/>
            <person name="Oakley B."/>
            <person name="Pocsi I."/>
            <person name="Scazzocchio C."/>
            <person name="Seiboth B."/>
            <person name="vanKuyk P.A."/>
            <person name="Wortman J."/>
            <person name="Dyer P.S."/>
            <person name="Grigoriev I.V."/>
        </authorList>
    </citation>
    <scope>NUCLEOTIDE SEQUENCE [LARGE SCALE GENOMIC DNA]</scope>
    <source>
        <strain evidence="4">CBS 583.65</strain>
    </source>
</reference>
<organism evidence="3 4">
    <name type="scientific">Aspergillus versicolor CBS 583.65</name>
    <dbReference type="NCBI Taxonomy" id="1036611"/>
    <lineage>
        <taxon>Eukaryota</taxon>
        <taxon>Fungi</taxon>
        <taxon>Dikarya</taxon>
        <taxon>Ascomycota</taxon>
        <taxon>Pezizomycotina</taxon>
        <taxon>Eurotiomycetes</taxon>
        <taxon>Eurotiomycetidae</taxon>
        <taxon>Eurotiales</taxon>
        <taxon>Aspergillaceae</taxon>
        <taxon>Aspergillus</taxon>
        <taxon>Aspergillus subgen. Nidulantes</taxon>
    </lineage>
</organism>
<feature type="chain" id="PRO_5012905670" description="Secreted protein" evidence="2">
    <location>
        <begin position="27"/>
        <end position="85"/>
    </location>
</feature>
<sequence>MQYVFGAVTIIITAFLLCGLSTQSLANGHWRKSIFCLQPILRGSGLPNKTSRSSRWPMHSEPEYDAEKALDTGDQPVSIERKNQG</sequence>
<accession>A0A1L9PIR3</accession>
<evidence type="ECO:0000313" key="3">
    <source>
        <dbReference type="EMBL" id="OJJ01420.1"/>
    </source>
</evidence>
<protein>
    <recommendedName>
        <fullName evidence="5">Secreted protein</fullName>
    </recommendedName>
</protein>
<keyword evidence="4" id="KW-1185">Reference proteome</keyword>
<evidence type="ECO:0008006" key="5">
    <source>
        <dbReference type="Google" id="ProtNLM"/>
    </source>
</evidence>
<dbReference type="GeneID" id="63723743"/>
<evidence type="ECO:0000313" key="4">
    <source>
        <dbReference type="Proteomes" id="UP000184073"/>
    </source>
</evidence>
<keyword evidence="2" id="KW-0732">Signal</keyword>
<feature type="region of interest" description="Disordered" evidence="1">
    <location>
        <begin position="42"/>
        <end position="85"/>
    </location>
</feature>
<name>A0A1L9PIR3_ASPVE</name>
<dbReference type="RefSeq" id="XP_040667182.1">
    <property type="nucleotide sequence ID" value="XM_040808232.1"/>
</dbReference>
<proteinExistence type="predicted"/>
<evidence type="ECO:0000256" key="2">
    <source>
        <dbReference type="SAM" id="SignalP"/>
    </source>
</evidence>
<dbReference type="Proteomes" id="UP000184073">
    <property type="component" value="Unassembled WGS sequence"/>
</dbReference>
<dbReference type="AlphaFoldDB" id="A0A1L9PIR3"/>
<feature type="compositionally biased region" description="Basic and acidic residues" evidence="1">
    <location>
        <begin position="58"/>
        <end position="71"/>
    </location>
</feature>
<gene>
    <name evidence="3" type="ORF">ASPVEDRAFT_150244</name>
</gene>
<dbReference type="VEuPathDB" id="FungiDB:ASPVEDRAFT_150244"/>